<gene>
    <name evidence="1" type="ORF">G2W53_013777</name>
</gene>
<dbReference type="EMBL" id="JAAIUW010000005">
    <property type="protein sequence ID" value="KAF7831444.1"/>
    <property type="molecule type" value="Genomic_DNA"/>
</dbReference>
<accession>A0A834U0A0</accession>
<reference evidence="1" key="1">
    <citation type="submission" date="2020-09" db="EMBL/GenBank/DDBJ databases">
        <title>Genome-Enabled Discovery of Anthraquinone Biosynthesis in Senna tora.</title>
        <authorList>
            <person name="Kang S.-H."/>
            <person name="Pandey R.P."/>
            <person name="Lee C.-M."/>
            <person name="Sim J.-S."/>
            <person name="Jeong J.-T."/>
            <person name="Choi B.-S."/>
            <person name="Jung M."/>
            <person name="Ginzburg D."/>
            <person name="Zhao K."/>
            <person name="Won S.Y."/>
            <person name="Oh T.-J."/>
            <person name="Yu Y."/>
            <person name="Kim N.-H."/>
            <person name="Lee O.R."/>
            <person name="Lee T.-H."/>
            <person name="Bashyal P."/>
            <person name="Kim T.-S."/>
            <person name="Lee W.-H."/>
            <person name="Kawkins C."/>
            <person name="Kim C.-K."/>
            <person name="Kim J.S."/>
            <person name="Ahn B.O."/>
            <person name="Rhee S.Y."/>
            <person name="Sohng J.K."/>
        </authorList>
    </citation>
    <scope>NUCLEOTIDE SEQUENCE</scope>
    <source>
        <tissue evidence="1">Leaf</tissue>
    </source>
</reference>
<comment type="caution">
    <text evidence="1">The sequence shown here is derived from an EMBL/GenBank/DDBJ whole genome shotgun (WGS) entry which is preliminary data.</text>
</comment>
<protein>
    <submittedName>
        <fullName evidence="1">Uncharacterized protein</fullName>
    </submittedName>
</protein>
<dbReference type="Proteomes" id="UP000634136">
    <property type="component" value="Unassembled WGS sequence"/>
</dbReference>
<dbReference type="AlphaFoldDB" id="A0A834U0A0"/>
<name>A0A834U0A0_9FABA</name>
<sequence length="68" mass="7774">MIEENEKSYLPEERGECDKLRLSEENAIASVLCAAFKLREENDVLFLAEDNVPIECLYSSSSEDEGDW</sequence>
<proteinExistence type="predicted"/>
<organism evidence="1 2">
    <name type="scientific">Senna tora</name>
    <dbReference type="NCBI Taxonomy" id="362788"/>
    <lineage>
        <taxon>Eukaryota</taxon>
        <taxon>Viridiplantae</taxon>
        <taxon>Streptophyta</taxon>
        <taxon>Embryophyta</taxon>
        <taxon>Tracheophyta</taxon>
        <taxon>Spermatophyta</taxon>
        <taxon>Magnoliopsida</taxon>
        <taxon>eudicotyledons</taxon>
        <taxon>Gunneridae</taxon>
        <taxon>Pentapetalae</taxon>
        <taxon>rosids</taxon>
        <taxon>fabids</taxon>
        <taxon>Fabales</taxon>
        <taxon>Fabaceae</taxon>
        <taxon>Caesalpinioideae</taxon>
        <taxon>Cassia clade</taxon>
        <taxon>Senna</taxon>
    </lineage>
</organism>
<evidence type="ECO:0000313" key="1">
    <source>
        <dbReference type="EMBL" id="KAF7831444.1"/>
    </source>
</evidence>
<evidence type="ECO:0000313" key="2">
    <source>
        <dbReference type="Proteomes" id="UP000634136"/>
    </source>
</evidence>
<keyword evidence="2" id="KW-1185">Reference proteome</keyword>